<dbReference type="InterPro" id="IPR032834">
    <property type="entry name" value="NatK-like_C"/>
</dbReference>
<keyword evidence="4" id="KW-1185">Reference proteome</keyword>
<dbReference type="CDD" id="cd16935">
    <property type="entry name" value="HATPase_AgrC-ComD-like"/>
    <property type="match status" value="1"/>
</dbReference>
<evidence type="ECO:0000313" key="3">
    <source>
        <dbReference type="EMBL" id="WMT82624.1"/>
    </source>
</evidence>
<dbReference type="RefSeq" id="WP_228106750.1">
    <property type="nucleotide sequence ID" value="NZ_CP101637.1"/>
</dbReference>
<evidence type="ECO:0000256" key="1">
    <source>
        <dbReference type="SAM" id="Phobius"/>
    </source>
</evidence>
<evidence type="ECO:0000259" key="2">
    <source>
        <dbReference type="Pfam" id="PF14501"/>
    </source>
</evidence>
<dbReference type="PANTHER" id="PTHR40448:SF1">
    <property type="entry name" value="TWO-COMPONENT SENSOR HISTIDINE KINASE"/>
    <property type="match status" value="1"/>
</dbReference>
<protein>
    <recommendedName>
        <fullName evidence="2">Sensor histidine kinase NatK-like C-terminal domain-containing protein</fullName>
    </recommendedName>
</protein>
<accession>A0ABY9Q5J4</accession>
<dbReference type="EMBL" id="CP101637">
    <property type="protein sequence ID" value="WMT82624.1"/>
    <property type="molecule type" value="Genomic_DNA"/>
</dbReference>
<keyword evidence="1" id="KW-0472">Membrane</keyword>
<feature type="transmembrane region" description="Helical" evidence="1">
    <location>
        <begin position="45"/>
        <end position="64"/>
    </location>
</feature>
<feature type="transmembrane region" description="Helical" evidence="1">
    <location>
        <begin position="218"/>
        <end position="238"/>
    </location>
</feature>
<organism evidence="3 4">
    <name type="scientific">Terrisporobacter mayombei</name>
    <dbReference type="NCBI Taxonomy" id="1541"/>
    <lineage>
        <taxon>Bacteria</taxon>
        <taxon>Bacillati</taxon>
        <taxon>Bacillota</taxon>
        <taxon>Clostridia</taxon>
        <taxon>Peptostreptococcales</taxon>
        <taxon>Peptostreptococcaceae</taxon>
        <taxon>Terrisporobacter</taxon>
    </lineage>
</organism>
<evidence type="ECO:0000313" key="4">
    <source>
        <dbReference type="Proteomes" id="UP001235030"/>
    </source>
</evidence>
<dbReference type="InterPro" id="IPR036890">
    <property type="entry name" value="HATPase_C_sf"/>
</dbReference>
<feature type="transmembrane region" description="Helical" evidence="1">
    <location>
        <begin position="139"/>
        <end position="160"/>
    </location>
</feature>
<sequence>MESFVFKMSYTLLIVFKILVFKNFLDIYQNKKRKDKEVKSSLWKFIILVVVLVCLDNVFDLNRIAMLDLWSMELNLFQIAFIFIIMYFCKRNYEMKLWQAFMFFIVYKNVLFITENIIYWGITFFCIAIGLGGDNYPGILVAILRRVLVFIILFVLNLILKKYRNTFKDKKYIISILVVIFLVTFLHIYDFIDNYIWINGVEFKNSTYKEIWSLMDSFLYQNIIPSLVVIVILLIFTVKKIKESIILEKEKVVIEEKIRSQYNYYEKIKENEGRTKRLYHDLKNHLTCINNIDANENTRKYSMELQKEIEKIEYIYNTKNDILDIILKEKNDICIDNNIHFFADINFEKCNFVQMIDVCSIFSNILDNAMEACLKIKNSERKIYIRGTIVKNYFVLKSVNSKINDIKTDDNNIISSKKDKYFHGIGLKSVENSLNKYNGEFRFKDLGNEFELDIYIPIESEVNLNYEKNSIM</sequence>
<keyword evidence="1" id="KW-0812">Transmembrane</keyword>
<reference evidence="3 4" key="1">
    <citation type="submission" date="2022-07" db="EMBL/GenBank/DDBJ databases">
        <title>Genome sequence of Terrisporobacter mayombei DSM6539.</title>
        <authorList>
            <person name="Boeer T."/>
            <person name="Bengelsdorf F.R."/>
            <person name="Daniel R."/>
            <person name="Poehlein A."/>
        </authorList>
    </citation>
    <scope>NUCLEOTIDE SEQUENCE [LARGE SCALE GENOMIC DNA]</scope>
    <source>
        <strain evidence="3 4">DSM 6539</strain>
    </source>
</reference>
<feature type="transmembrane region" description="Helical" evidence="1">
    <location>
        <begin position="70"/>
        <end position="89"/>
    </location>
</feature>
<gene>
    <name evidence="3" type="ORF">TEMA_31050</name>
</gene>
<feature type="domain" description="Sensor histidine kinase NatK-like C-terminal" evidence="2">
    <location>
        <begin position="354"/>
        <end position="457"/>
    </location>
</feature>
<keyword evidence="1" id="KW-1133">Transmembrane helix</keyword>
<dbReference type="Pfam" id="PF14501">
    <property type="entry name" value="HATPase_c_5"/>
    <property type="match status" value="1"/>
</dbReference>
<feature type="transmembrane region" description="Helical" evidence="1">
    <location>
        <begin position="172"/>
        <end position="198"/>
    </location>
</feature>
<feature type="transmembrane region" description="Helical" evidence="1">
    <location>
        <begin position="6"/>
        <end position="25"/>
    </location>
</feature>
<dbReference type="PANTHER" id="PTHR40448">
    <property type="entry name" value="TWO-COMPONENT SENSOR HISTIDINE KINASE"/>
    <property type="match status" value="1"/>
</dbReference>
<dbReference type="Proteomes" id="UP001235030">
    <property type="component" value="Chromosome"/>
</dbReference>
<name>A0ABY9Q5J4_9FIRM</name>
<dbReference type="Gene3D" id="3.30.565.10">
    <property type="entry name" value="Histidine kinase-like ATPase, C-terminal domain"/>
    <property type="match status" value="1"/>
</dbReference>
<feature type="transmembrane region" description="Helical" evidence="1">
    <location>
        <begin position="110"/>
        <end position="133"/>
    </location>
</feature>
<proteinExistence type="predicted"/>